<dbReference type="InterPro" id="IPR052343">
    <property type="entry name" value="Retrotransposon-Effector_Assoc"/>
</dbReference>
<dbReference type="PANTHER" id="PTHR46890:SF1">
    <property type="entry name" value="REVERSE TRANSCRIPTASE DOMAIN-CONTAINING PROTEIN"/>
    <property type="match status" value="1"/>
</dbReference>
<evidence type="ECO:0000259" key="1">
    <source>
        <dbReference type="Pfam" id="PF00078"/>
    </source>
</evidence>
<dbReference type="EMBL" id="JACGWN010000003">
    <property type="protein sequence ID" value="KAL0455505.1"/>
    <property type="molecule type" value="Genomic_DNA"/>
</dbReference>
<feature type="domain" description="Reverse transcriptase" evidence="1">
    <location>
        <begin position="316"/>
        <end position="403"/>
    </location>
</feature>
<evidence type="ECO:0000313" key="2">
    <source>
        <dbReference type="EMBL" id="KAL0455505.1"/>
    </source>
</evidence>
<organism evidence="2">
    <name type="scientific">Sesamum latifolium</name>
    <dbReference type="NCBI Taxonomy" id="2727402"/>
    <lineage>
        <taxon>Eukaryota</taxon>
        <taxon>Viridiplantae</taxon>
        <taxon>Streptophyta</taxon>
        <taxon>Embryophyta</taxon>
        <taxon>Tracheophyta</taxon>
        <taxon>Spermatophyta</taxon>
        <taxon>Magnoliopsida</taxon>
        <taxon>eudicotyledons</taxon>
        <taxon>Gunneridae</taxon>
        <taxon>Pentapetalae</taxon>
        <taxon>asterids</taxon>
        <taxon>lamiids</taxon>
        <taxon>Lamiales</taxon>
        <taxon>Pedaliaceae</taxon>
        <taxon>Sesamum</taxon>
    </lineage>
</organism>
<dbReference type="AlphaFoldDB" id="A0AAW2XUQ2"/>
<accession>A0AAW2XUQ2</accession>
<name>A0AAW2XUQ2_9LAMI</name>
<comment type="caution">
    <text evidence="2">The sequence shown here is derived from an EMBL/GenBank/DDBJ whole genome shotgun (WGS) entry which is preliminary data.</text>
</comment>
<reference evidence="2" key="2">
    <citation type="journal article" date="2024" name="Plant">
        <title>Genomic evolution and insights into agronomic trait innovations of Sesamum species.</title>
        <authorList>
            <person name="Miao H."/>
            <person name="Wang L."/>
            <person name="Qu L."/>
            <person name="Liu H."/>
            <person name="Sun Y."/>
            <person name="Le M."/>
            <person name="Wang Q."/>
            <person name="Wei S."/>
            <person name="Zheng Y."/>
            <person name="Lin W."/>
            <person name="Duan Y."/>
            <person name="Cao H."/>
            <person name="Xiong S."/>
            <person name="Wang X."/>
            <person name="Wei L."/>
            <person name="Li C."/>
            <person name="Ma Q."/>
            <person name="Ju M."/>
            <person name="Zhao R."/>
            <person name="Li G."/>
            <person name="Mu C."/>
            <person name="Tian Q."/>
            <person name="Mei H."/>
            <person name="Zhang T."/>
            <person name="Gao T."/>
            <person name="Zhang H."/>
        </authorList>
    </citation>
    <scope>NUCLEOTIDE SEQUENCE</scope>
    <source>
        <strain evidence="2">KEN1</strain>
    </source>
</reference>
<protein>
    <recommendedName>
        <fullName evidence="1">Reverse transcriptase domain-containing protein</fullName>
    </recommendedName>
</protein>
<reference evidence="2" key="1">
    <citation type="submission" date="2020-06" db="EMBL/GenBank/DDBJ databases">
        <authorList>
            <person name="Li T."/>
            <person name="Hu X."/>
            <person name="Zhang T."/>
            <person name="Song X."/>
            <person name="Zhang H."/>
            <person name="Dai N."/>
            <person name="Sheng W."/>
            <person name="Hou X."/>
            <person name="Wei L."/>
        </authorList>
    </citation>
    <scope>NUCLEOTIDE SEQUENCE</scope>
    <source>
        <strain evidence="2">KEN1</strain>
        <tissue evidence="2">Leaf</tissue>
    </source>
</reference>
<dbReference type="SUPFAM" id="SSF56219">
    <property type="entry name" value="DNase I-like"/>
    <property type="match status" value="1"/>
</dbReference>
<sequence length="404" mass="46380">MEEFRACLIDTGLVGVPVQGAIYTWHNCSNGPRSLWKKLDRMMANDSWLHLWPNSICCCATPRTSDHSPLVLQGYAFRRSKRLFRFDNYLAAAHGFLELVEGVWQHSIHGTPMDAVTRKLKSLKLVFRAQQKAKGNISENVVKAKRFLQLAQQLLEQERHNDLLLQLERVALARLVLLKAARIEQCMLQHRAKIQWLKGGDQCTRIFFRKVAGRRARQKIFQIYDNHGTLLREENDVAAEFMGEEVDVMVRAITRDEIKEAAFDIDEDKAPGPDGFSSGFFKAAWPVIGEEVTMRLCQADALATTYYWPRNSFQDTRRDQPPRCALKVDLRKAYDMLEWDFVCAALRLFGFPERVIAWVEECITTTTFSILLNGEMRGFFKGARGLRQGDPVSPYLFVLAMEVL</sequence>
<dbReference type="InterPro" id="IPR036691">
    <property type="entry name" value="Endo/exonu/phosph_ase_sf"/>
</dbReference>
<proteinExistence type="predicted"/>
<dbReference type="InterPro" id="IPR000477">
    <property type="entry name" value="RT_dom"/>
</dbReference>
<dbReference type="PANTHER" id="PTHR46890">
    <property type="entry name" value="NON-LTR RETROLELEMENT REVERSE TRANSCRIPTASE-LIKE PROTEIN-RELATED"/>
    <property type="match status" value="1"/>
</dbReference>
<gene>
    <name evidence="2" type="ORF">Slati_0889700</name>
</gene>
<dbReference type="Pfam" id="PF00078">
    <property type="entry name" value="RVT_1"/>
    <property type="match status" value="1"/>
</dbReference>